<dbReference type="EMBL" id="JBBXJM010000006">
    <property type="protein sequence ID" value="KAL1406101.1"/>
    <property type="molecule type" value="Genomic_DNA"/>
</dbReference>
<dbReference type="RefSeq" id="XP_069206045.1">
    <property type="nucleotide sequence ID" value="XM_069356204.1"/>
</dbReference>
<accession>A0ABR3PUI0</accession>
<dbReference type="InterPro" id="IPR050982">
    <property type="entry name" value="Auxin_biosynth/cation_transpt"/>
</dbReference>
<protein>
    <recommendedName>
        <fullName evidence="7">FAD/NAD(P)-binding domain-containing protein</fullName>
    </recommendedName>
</protein>
<evidence type="ECO:0008006" key="7">
    <source>
        <dbReference type="Google" id="ProtNLM"/>
    </source>
</evidence>
<dbReference type="InterPro" id="IPR036188">
    <property type="entry name" value="FAD/NAD-bd_sf"/>
</dbReference>
<evidence type="ECO:0000256" key="3">
    <source>
        <dbReference type="ARBA" id="ARBA00023002"/>
    </source>
</evidence>
<dbReference type="SUPFAM" id="SSF54427">
    <property type="entry name" value="NTF2-like"/>
    <property type="match status" value="1"/>
</dbReference>
<keyword evidence="1" id="KW-0285">Flavoprotein</keyword>
<comment type="caution">
    <text evidence="5">The sequence shown here is derived from an EMBL/GenBank/DDBJ whole genome shotgun (WGS) entry which is preliminary data.</text>
</comment>
<dbReference type="Gene3D" id="3.50.50.60">
    <property type="entry name" value="FAD/NAD(P)-binding domain"/>
    <property type="match status" value="1"/>
</dbReference>
<dbReference type="SUPFAM" id="SSF51905">
    <property type="entry name" value="FAD/NAD(P)-binding domain"/>
    <property type="match status" value="1"/>
</dbReference>
<dbReference type="GeneID" id="95988827"/>
<evidence type="ECO:0000256" key="4">
    <source>
        <dbReference type="SAM" id="MobiDB-lite"/>
    </source>
</evidence>
<gene>
    <name evidence="5" type="ORF">Q8F55_007784</name>
</gene>
<sequence length="622" mass="67504">MGPSPPPAMVSDPQQQELPTHQAGFTPPAAVDVPAVAAAFVSAFASAAAKGDGEAFAALFTPTGYWRDILAFTRDFRTFAADKGQIATAAGDTFPGAKAREFAVADPAPVLESPFPDVTWVRVHFAFRTGLGTASGVARLVHEGSGWKAYTVYTLLEEVDGHPQLVGAKRIEGEQNLQETYDQRRERESKFRESDPEVLILGAGHNGLATAAMLNSFGVTSLCVDKFERIGDNWRKRYASLSLHDPVYTNHMPFMPFPDNWPKFMPAGKLANWLESYAEAMECNVWLKSTLDPARTVWDAAAGKWNVVVLRTKADGSVEERPMSVGHIVLATGLAGGKAKMPPPFKGQEEWAGTIVHSSKHAGGDAWTGKKALVVGACTSAHDISADLVNKGVETTMLQRSPTFIMSIKNGLPLLDGGIFTEEGLATHSIDTADRLMDSIPKQVGKFFHQRIVRHLAEADKEILDGLKRAGFRTWPGIEGTGWLLLALQKVGGYYFTAGGSEMIAAGKIAVQQGEIASFDADNYVTFTDGSRERFDLVVFATGYTGFPATVAEVFGEANAAKAKQVWGLDKDWEVAGVARDMGLPHVFSVIGNFMMARWFSRRVALQIIAQNDGKWAEPYTK</sequence>
<evidence type="ECO:0000256" key="2">
    <source>
        <dbReference type="ARBA" id="ARBA00022827"/>
    </source>
</evidence>
<keyword evidence="3" id="KW-0560">Oxidoreductase</keyword>
<organism evidence="5 6">
    <name type="scientific">Vanrija albida</name>
    <dbReference type="NCBI Taxonomy" id="181172"/>
    <lineage>
        <taxon>Eukaryota</taxon>
        <taxon>Fungi</taxon>
        <taxon>Dikarya</taxon>
        <taxon>Basidiomycota</taxon>
        <taxon>Agaricomycotina</taxon>
        <taxon>Tremellomycetes</taxon>
        <taxon>Trichosporonales</taxon>
        <taxon>Trichosporonaceae</taxon>
        <taxon>Vanrija</taxon>
    </lineage>
</organism>
<dbReference type="InterPro" id="IPR020946">
    <property type="entry name" value="Flavin_mOase-like"/>
</dbReference>
<evidence type="ECO:0000313" key="5">
    <source>
        <dbReference type="EMBL" id="KAL1406101.1"/>
    </source>
</evidence>
<evidence type="ECO:0000313" key="6">
    <source>
        <dbReference type="Proteomes" id="UP001565368"/>
    </source>
</evidence>
<feature type="region of interest" description="Disordered" evidence="4">
    <location>
        <begin position="1"/>
        <end position="26"/>
    </location>
</feature>
<proteinExistence type="predicted"/>
<dbReference type="PANTHER" id="PTHR43539:SF68">
    <property type="entry name" value="FLAVIN-BINDING MONOOXYGENASE-LIKE PROTEIN (AFU_ORTHOLOGUE AFUA_4G09220)"/>
    <property type="match status" value="1"/>
</dbReference>
<dbReference type="Pfam" id="PF00743">
    <property type="entry name" value="FMO-like"/>
    <property type="match status" value="1"/>
</dbReference>
<name>A0ABR3PUI0_9TREE</name>
<keyword evidence="2" id="KW-0274">FAD</keyword>
<dbReference type="PANTHER" id="PTHR43539">
    <property type="entry name" value="FLAVIN-BINDING MONOOXYGENASE-LIKE PROTEIN (AFU_ORTHOLOGUE AFUA_4G09220)"/>
    <property type="match status" value="1"/>
</dbReference>
<dbReference type="InterPro" id="IPR032710">
    <property type="entry name" value="NTF2-like_dom_sf"/>
</dbReference>
<reference evidence="5 6" key="1">
    <citation type="submission" date="2023-08" db="EMBL/GenBank/DDBJ databases">
        <title>Annotated Genome Sequence of Vanrija albida AlHP1.</title>
        <authorList>
            <person name="Herzog R."/>
        </authorList>
    </citation>
    <scope>NUCLEOTIDE SEQUENCE [LARGE SCALE GENOMIC DNA]</scope>
    <source>
        <strain evidence="5 6">AlHP1</strain>
    </source>
</reference>
<evidence type="ECO:0000256" key="1">
    <source>
        <dbReference type="ARBA" id="ARBA00022630"/>
    </source>
</evidence>
<keyword evidence="6" id="KW-1185">Reference proteome</keyword>
<dbReference type="Proteomes" id="UP001565368">
    <property type="component" value="Unassembled WGS sequence"/>
</dbReference>